<reference evidence="2" key="1">
    <citation type="journal article" date="2023" name="Insect Mol. Biol.">
        <title>Genome sequencing provides insights into the evolution of gene families encoding plant cell wall-degrading enzymes in longhorned beetles.</title>
        <authorList>
            <person name="Shin N.R."/>
            <person name="Okamura Y."/>
            <person name="Kirsch R."/>
            <person name="Pauchet Y."/>
        </authorList>
    </citation>
    <scope>NUCLEOTIDE SEQUENCE</scope>
    <source>
        <strain evidence="2">RBIC_L_NR</strain>
    </source>
</reference>
<evidence type="ECO:0000313" key="3">
    <source>
        <dbReference type="Proteomes" id="UP001162156"/>
    </source>
</evidence>
<comment type="caution">
    <text evidence="2">The sequence shown here is derived from an EMBL/GenBank/DDBJ whole genome shotgun (WGS) entry which is preliminary data.</text>
</comment>
<proteinExistence type="predicted"/>
<gene>
    <name evidence="2" type="ORF">NQ314_013205</name>
</gene>
<sequence>MGNKGVFIFIIFICKKKICRDLLRKCKVFVPRSISSLSLHTQSTTTSGTSNKVLNTDTEKEKI</sequence>
<dbReference type="Proteomes" id="UP001162156">
    <property type="component" value="Unassembled WGS sequence"/>
</dbReference>
<organism evidence="2 3">
    <name type="scientific">Rhamnusium bicolor</name>
    <dbReference type="NCBI Taxonomy" id="1586634"/>
    <lineage>
        <taxon>Eukaryota</taxon>
        <taxon>Metazoa</taxon>
        <taxon>Ecdysozoa</taxon>
        <taxon>Arthropoda</taxon>
        <taxon>Hexapoda</taxon>
        <taxon>Insecta</taxon>
        <taxon>Pterygota</taxon>
        <taxon>Neoptera</taxon>
        <taxon>Endopterygota</taxon>
        <taxon>Coleoptera</taxon>
        <taxon>Polyphaga</taxon>
        <taxon>Cucujiformia</taxon>
        <taxon>Chrysomeloidea</taxon>
        <taxon>Cerambycidae</taxon>
        <taxon>Lepturinae</taxon>
        <taxon>Rhagiini</taxon>
        <taxon>Rhamnusium</taxon>
    </lineage>
</organism>
<keyword evidence="3" id="KW-1185">Reference proteome</keyword>
<protein>
    <submittedName>
        <fullName evidence="2">Uncharacterized protein</fullName>
    </submittedName>
</protein>
<evidence type="ECO:0000256" key="1">
    <source>
        <dbReference type="SAM" id="MobiDB-lite"/>
    </source>
</evidence>
<feature type="region of interest" description="Disordered" evidence="1">
    <location>
        <begin position="39"/>
        <end position="63"/>
    </location>
</feature>
<feature type="compositionally biased region" description="Low complexity" evidence="1">
    <location>
        <begin position="39"/>
        <end position="50"/>
    </location>
</feature>
<dbReference type="AlphaFoldDB" id="A0AAV8X898"/>
<accession>A0AAV8X898</accession>
<dbReference type="EMBL" id="JANEYF010003672">
    <property type="protein sequence ID" value="KAJ8934760.1"/>
    <property type="molecule type" value="Genomic_DNA"/>
</dbReference>
<name>A0AAV8X898_9CUCU</name>
<evidence type="ECO:0000313" key="2">
    <source>
        <dbReference type="EMBL" id="KAJ8934760.1"/>
    </source>
</evidence>